<dbReference type="AlphaFoldDB" id="A0A8X6IW92"/>
<keyword evidence="3" id="KW-1185">Reference proteome</keyword>
<dbReference type="EMBL" id="BMAW01047643">
    <property type="protein sequence ID" value="GFS62027.1"/>
    <property type="molecule type" value="Genomic_DNA"/>
</dbReference>
<gene>
    <name evidence="2" type="ORF">NPIL_65571</name>
</gene>
<comment type="caution">
    <text evidence="2">The sequence shown here is derived from an EMBL/GenBank/DDBJ whole genome shotgun (WGS) entry which is preliminary data.</text>
</comment>
<proteinExistence type="predicted"/>
<evidence type="ECO:0000313" key="3">
    <source>
        <dbReference type="Proteomes" id="UP000887013"/>
    </source>
</evidence>
<protein>
    <submittedName>
        <fullName evidence="2">Uncharacterized protein</fullName>
    </submittedName>
</protein>
<reference evidence="2" key="1">
    <citation type="submission" date="2020-08" db="EMBL/GenBank/DDBJ databases">
        <title>Multicomponent nature underlies the extraordinary mechanical properties of spider dragline silk.</title>
        <authorList>
            <person name="Kono N."/>
            <person name="Nakamura H."/>
            <person name="Mori M."/>
            <person name="Yoshida Y."/>
            <person name="Ohtoshi R."/>
            <person name="Malay A.D."/>
            <person name="Moran D.A.P."/>
            <person name="Tomita M."/>
            <person name="Numata K."/>
            <person name="Arakawa K."/>
        </authorList>
    </citation>
    <scope>NUCLEOTIDE SEQUENCE</scope>
</reference>
<organism evidence="2 3">
    <name type="scientific">Nephila pilipes</name>
    <name type="common">Giant wood spider</name>
    <name type="synonym">Nephila maculata</name>
    <dbReference type="NCBI Taxonomy" id="299642"/>
    <lineage>
        <taxon>Eukaryota</taxon>
        <taxon>Metazoa</taxon>
        <taxon>Ecdysozoa</taxon>
        <taxon>Arthropoda</taxon>
        <taxon>Chelicerata</taxon>
        <taxon>Arachnida</taxon>
        <taxon>Araneae</taxon>
        <taxon>Araneomorphae</taxon>
        <taxon>Entelegynae</taxon>
        <taxon>Araneoidea</taxon>
        <taxon>Nephilidae</taxon>
        <taxon>Nephila</taxon>
    </lineage>
</organism>
<evidence type="ECO:0000313" key="2">
    <source>
        <dbReference type="EMBL" id="GFS62027.1"/>
    </source>
</evidence>
<evidence type="ECO:0000256" key="1">
    <source>
        <dbReference type="SAM" id="MobiDB-lite"/>
    </source>
</evidence>
<name>A0A8X6IW92_NEPPI</name>
<sequence length="90" mass="10006">MGREPCCSLQTKKTTTTSESGEFKATNAPPGMKQSRNNCVVSKDRKALHPDWTFTGEAQSIDENGISARPSDWPDTLGFCQFKVKIRNLK</sequence>
<dbReference type="Proteomes" id="UP000887013">
    <property type="component" value="Unassembled WGS sequence"/>
</dbReference>
<accession>A0A8X6IW92</accession>
<feature type="region of interest" description="Disordered" evidence="1">
    <location>
        <begin position="1"/>
        <end position="36"/>
    </location>
</feature>